<dbReference type="STRING" id="1434232.MAIT1_00478"/>
<evidence type="ECO:0000313" key="2">
    <source>
        <dbReference type="Proteomes" id="UP000194003"/>
    </source>
</evidence>
<sequence length="128" mass="14555">MAFLYAEYSLRGRKMRRCPVILLRRLNPRQSYRHAKSELHRTATVCVTLAWLALTIGRRLVGGGGWGPRPQRVWAEPTIWQERQIGLAQRARRVRAMDGPNHGLVVDLGSSRASPSISFSAHLFTFEC</sequence>
<accession>A0A1Y2JYU2</accession>
<evidence type="ECO:0000313" key="1">
    <source>
        <dbReference type="EMBL" id="OSM00060.1"/>
    </source>
</evidence>
<reference evidence="1 2" key="1">
    <citation type="journal article" date="2016" name="BMC Genomics">
        <title>Combined genomic and structural analyses of a cultured magnetotactic bacterium reveals its niche adaptation to a dynamic environment.</title>
        <authorList>
            <person name="Araujo A.C."/>
            <person name="Morillo V."/>
            <person name="Cypriano J."/>
            <person name="Teixeira L.C."/>
            <person name="Leao P."/>
            <person name="Lyra S."/>
            <person name="Almeida L.G."/>
            <person name="Bazylinski D.A."/>
            <person name="Vasconcellos A.T."/>
            <person name="Abreu F."/>
            <person name="Lins U."/>
        </authorList>
    </citation>
    <scope>NUCLEOTIDE SEQUENCE [LARGE SCALE GENOMIC DNA]</scope>
    <source>
        <strain evidence="1 2">IT-1</strain>
    </source>
</reference>
<keyword evidence="2" id="KW-1185">Reference proteome</keyword>
<dbReference type="Proteomes" id="UP000194003">
    <property type="component" value="Unassembled WGS sequence"/>
</dbReference>
<name>A0A1Y2JYU2_9PROT</name>
<dbReference type="EMBL" id="LVJN01000021">
    <property type="protein sequence ID" value="OSM00060.1"/>
    <property type="molecule type" value="Genomic_DNA"/>
</dbReference>
<proteinExistence type="predicted"/>
<organism evidence="1 2">
    <name type="scientific">Magnetofaba australis IT-1</name>
    <dbReference type="NCBI Taxonomy" id="1434232"/>
    <lineage>
        <taxon>Bacteria</taxon>
        <taxon>Pseudomonadati</taxon>
        <taxon>Pseudomonadota</taxon>
        <taxon>Magnetococcia</taxon>
        <taxon>Magnetococcales</taxon>
        <taxon>Magnetococcaceae</taxon>
        <taxon>Magnetofaba</taxon>
    </lineage>
</organism>
<comment type="caution">
    <text evidence="1">The sequence shown here is derived from an EMBL/GenBank/DDBJ whole genome shotgun (WGS) entry which is preliminary data.</text>
</comment>
<protein>
    <submittedName>
        <fullName evidence="1">Uncharacterized protein</fullName>
    </submittedName>
</protein>
<gene>
    <name evidence="1" type="ORF">MAIT1_00478</name>
</gene>
<dbReference type="AlphaFoldDB" id="A0A1Y2JYU2"/>